<organism evidence="1 2">
    <name type="scientific">[Clostridium] ultunense Esp</name>
    <dbReference type="NCBI Taxonomy" id="1288971"/>
    <lineage>
        <taxon>Bacteria</taxon>
        <taxon>Bacillati</taxon>
        <taxon>Bacillota</taxon>
        <taxon>Tissierellia</taxon>
        <taxon>Tissierellales</taxon>
        <taxon>Tepidimicrobiaceae</taxon>
        <taxon>Schnuerera</taxon>
    </lineage>
</organism>
<dbReference type="RefSeq" id="WP_005587831.1">
    <property type="nucleotide sequence ID" value="NZ_LT669839.1"/>
</dbReference>
<dbReference type="Proteomes" id="UP000245423">
    <property type="component" value="Chromosome 1"/>
</dbReference>
<accession>M1ZGV1</accession>
<reference evidence="1 2" key="1">
    <citation type="submission" date="2016-11" db="EMBL/GenBank/DDBJ databases">
        <authorList>
            <person name="Manzoor S."/>
        </authorList>
    </citation>
    <scope>NUCLEOTIDE SEQUENCE [LARGE SCALE GENOMIC DNA]</scope>
    <source>
        <strain evidence="1">Clostridium ultunense strain Esp</strain>
    </source>
</reference>
<keyword evidence="2" id="KW-1185">Reference proteome</keyword>
<evidence type="ECO:0000313" key="2">
    <source>
        <dbReference type="Proteomes" id="UP000245423"/>
    </source>
</evidence>
<gene>
    <name evidence="1" type="ORF">CUESP1_0743</name>
</gene>
<name>M1ZGV1_9FIRM</name>
<dbReference type="InterPro" id="IPR035205">
    <property type="entry name" value="DUF5320"/>
</dbReference>
<dbReference type="Pfam" id="PF17253">
    <property type="entry name" value="DUF5320"/>
    <property type="match status" value="1"/>
</dbReference>
<dbReference type="AlphaFoldDB" id="M1ZGV1"/>
<dbReference type="EMBL" id="LT669839">
    <property type="protein sequence ID" value="SHD76124.1"/>
    <property type="molecule type" value="Genomic_DNA"/>
</dbReference>
<evidence type="ECO:0000313" key="1">
    <source>
        <dbReference type="EMBL" id="SHD76124.1"/>
    </source>
</evidence>
<dbReference type="HOGENOM" id="CLU_136587_1_0_9"/>
<protein>
    <submittedName>
        <fullName evidence="1">Putative cytoplasmic protein</fullName>
    </submittedName>
</protein>
<proteinExistence type="predicted"/>
<sequence length="86" mass="9810">MPRRNGTGPMGMGPMTGWGRGYCRPRGFGARRVDFGYGYGRGVGRFGAWDDYASNPEEEKVLLENEKTFLKSRLKEIEEILENFNE</sequence>